<dbReference type="Proteomes" id="UP001345963">
    <property type="component" value="Unassembled WGS sequence"/>
</dbReference>
<dbReference type="EMBL" id="JAHUTI010058578">
    <property type="protein sequence ID" value="MED6250384.1"/>
    <property type="molecule type" value="Genomic_DNA"/>
</dbReference>
<organism evidence="1 2">
    <name type="scientific">Ataeniobius toweri</name>
    <dbReference type="NCBI Taxonomy" id="208326"/>
    <lineage>
        <taxon>Eukaryota</taxon>
        <taxon>Metazoa</taxon>
        <taxon>Chordata</taxon>
        <taxon>Craniata</taxon>
        <taxon>Vertebrata</taxon>
        <taxon>Euteleostomi</taxon>
        <taxon>Actinopterygii</taxon>
        <taxon>Neopterygii</taxon>
        <taxon>Teleostei</taxon>
        <taxon>Neoteleostei</taxon>
        <taxon>Acanthomorphata</taxon>
        <taxon>Ovalentaria</taxon>
        <taxon>Atherinomorphae</taxon>
        <taxon>Cyprinodontiformes</taxon>
        <taxon>Goodeidae</taxon>
        <taxon>Ataeniobius</taxon>
    </lineage>
</organism>
<gene>
    <name evidence="1" type="ORF">ATANTOWER_032268</name>
</gene>
<sequence length="117" mass="13024">MVPRPASGGLFPRAPRFSLLRIQTDYKTLTAAELLDPFQLAASRLLPPRFTYSKTCPPSTARLNSYSKHCLTKHGFQIKRQKGLSYSPSLFLSAGFQHRIPLLLAANSLQPSKTLHS</sequence>
<name>A0ABU7BJ97_9TELE</name>
<proteinExistence type="predicted"/>
<evidence type="ECO:0000313" key="1">
    <source>
        <dbReference type="EMBL" id="MED6250384.1"/>
    </source>
</evidence>
<reference evidence="1 2" key="1">
    <citation type="submission" date="2021-07" db="EMBL/GenBank/DDBJ databases">
        <authorList>
            <person name="Palmer J.M."/>
        </authorList>
    </citation>
    <scope>NUCLEOTIDE SEQUENCE [LARGE SCALE GENOMIC DNA]</scope>
    <source>
        <strain evidence="1 2">AT_MEX2019</strain>
        <tissue evidence="1">Muscle</tissue>
    </source>
</reference>
<protein>
    <submittedName>
        <fullName evidence="1">Uncharacterized protein</fullName>
    </submittedName>
</protein>
<evidence type="ECO:0000313" key="2">
    <source>
        <dbReference type="Proteomes" id="UP001345963"/>
    </source>
</evidence>
<comment type="caution">
    <text evidence="1">The sequence shown here is derived from an EMBL/GenBank/DDBJ whole genome shotgun (WGS) entry which is preliminary data.</text>
</comment>
<accession>A0ABU7BJ97</accession>
<keyword evidence="2" id="KW-1185">Reference proteome</keyword>